<dbReference type="OrthoDB" id="574475at2"/>
<dbReference type="EMBL" id="JJML01000036">
    <property type="protein sequence ID" value="KGF72137.1"/>
    <property type="molecule type" value="Genomic_DNA"/>
</dbReference>
<sequence>MIAIKTIKQIATSRTIPSFRSGRVVTGLSYKASDKARMATGYAQLLASRARRRWLNRLYSSRILLH</sequence>
<protein>
    <submittedName>
        <fullName evidence="1">Uncharacterized protein</fullName>
    </submittedName>
</protein>
<evidence type="ECO:0000313" key="1">
    <source>
        <dbReference type="EMBL" id="KGF72137.1"/>
    </source>
</evidence>
<gene>
    <name evidence="1" type="ORF">DO97_11925</name>
</gene>
<organism evidence="1 2">
    <name type="scientific">Neosynechococcus sphagnicola sy1</name>
    <dbReference type="NCBI Taxonomy" id="1497020"/>
    <lineage>
        <taxon>Bacteria</taxon>
        <taxon>Bacillati</taxon>
        <taxon>Cyanobacteriota</taxon>
        <taxon>Cyanophyceae</taxon>
        <taxon>Neosynechococcales</taxon>
        <taxon>Neosynechococcaceae</taxon>
        <taxon>Neosynechococcus</taxon>
    </lineage>
</organism>
<comment type="caution">
    <text evidence="1">The sequence shown here is derived from an EMBL/GenBank/DDBJ whole genome shotgun (WGS) entry which is preliminary data.</text>
</comment>
<evidence type="ECO:0000313" key="2">
    <source>
        <dbReference type="Proteomes" id="UP000030170"/>
    </source>
</evidence>
<dbReference type="Proteomes" id="UP000030170">
    <property type="component" value="Unassembled WGS sequence"/>
</dbReference>
<dbReference type="RefSeq" id="WP_036534725.1">
    <property type="nucleotide sequence ID" value="NZ_JJML01000036.1"/>
</dbReference>
<dbReference type="STRING" id="1497020.DO97_11925"/>
<reference evidence="1 2" key="1">
    <citation type="journal article" date="2014" name="Mol. Ecol.">
        <title>Evolution of Synechococcus.</title>
        <authorList>
            <person name="Dvorak P."/>
            <person name="Casamatta D."/>
            <person name="Hasler P."/>
            <person name="Poulickova A."/>
            <person name="Ondrej V."/>
            <person name="Sanges R."/>
        </authorList>
    </citation>
    <scope>NUCLEOTIDE SEQUENCE [LARGE SCALE GENOMIC DNA]</scope>
    <source>
        <strain evidence="1 2">CAUP A 1101</strain>
    </source>
</reference>
<name>A0A098TJW6_9CYAN</name>
<dbReference type="AlphaFoldDB" id="A0A098TJW6"/>
<accession>A0A098TJW6</accession>
<proteinExistence type="predicted"/>
<keyword evidence="2" id="KW-1185">Reference proteome</keyword>